<evidence type="ECO:0000313" key="1">
    <source>
        <dbReference type="EMBL" id="KAH6687989.1"/>
    </source>
</evidence>
<organism evidence="1 2">
    <name type="scientific">Plectosphaerella plurivora</name>
    <dbReference type="NCBI Taxonomy" id="936078"/>
    <lineage>
        <taxon>Eukaryota</taxon>
        <taxon>Fungi</taxon>
        <taxon>Dikarya</taxon>
        <taxon>Ascomycota</taxon>
        <taxon>Pezizomycotina</taxon>
        <taxon>Sordariomycetes</taxon>
        <taxon>Hypocreomycetidae</taxon>
        <taxon>Glomerellales</taxon>
        <taxon>Plectosphaerellaceae</taxon>
        <taxon>Plectosphaerella</taxon>
    </lineage>
</organism>
<dbReference type="EMBL" id="JAGSXJ010000010">
    <property type="protein sequence ID" value="KAH6687989.1"/>
    <property type="molecule type" value="Genomic_DNA"/>
</dbReference>
<accession>A0A9P9ABJ1</accession>
<dbReference type="AlphaFoldDB" id="A0A9P9ABJ1"/>
<gene>
    <name evidence="1" type="ORF">F5X68DRAFT_206666</name>
</gene>
<reference evidence="1" key="1">
    <citation type="journal article" date="2021" name="Nat. Commun.">
        <title>Genetic determinants of endophytism in the Arabidopsis root mycobiome.</title>
        <authorList>
            <person name="Mesny F."/>
            <person name="Miyauchi S."/>
            <person name="Thiergart T."/>
            <person name="Pickel B."/>
            <person name="Atanasova L."/>
            <person name="Karlsson M."/>
            <person name="Huettel B."/>
            <person name="Barry K.W."/>
            <person name="Haridas S."/>
            <person name="Chen C."/>
            <person name="Bauer D."/>
            <person name="Andreopoulos W."/>
            <person name="Pangilinan J."/>
            <person name="LaButti K."/>
            <person name="Riley R."/>
            <person name="Lipzen A."/>
            <person name="Clum A."/>
            <person name="Drula E."/>
            <person name="Henrissat B."/>
            <person name="Kohler A."/>
            <person name="Grigoriev I.V."/>
            <person name="Martin F.M."/>
            <person name="Hacquard S."/>
        </authorList>
    </citation>
    <scope>NUCLEOTIDE SEQUENCE</scope>
    <source>
        <strain evidence="1">MPI-SDFR-AT-0117</strain>
    </source>
</reference>
<protein>
    <submittedName>
        <fullName evidence="1">Uncharacterized protein</fullName>
    </submittedName>
</protein>
<name>A0A9P9ABJ1_9PEZI</name>
<sequence length="82" mass="9203">MKRPAHLPLLSRTLHVLWGNNATAVKKSRSLFPSPGRLIDWREEEEFLSRTDYPGVPTSSPLCLPLLRTAILPRGQSSHLST</sequence>
<proteinExistence type="predicted"/>
<dbReference type="Proteomes" id="UP000770015">
    <property type="component" value="Unassembled WGS sequence"/>
</dbReference>
<comment type="caution">
    <text evidence="1">The sequence shown here is derived from an EMBL/GenBank/DDBJ whole genome shotgun (WGS) entry which is preliminary data.</text>
</comment>
<keyword evidence="2" id="KW-1185">Reference proteome</keyword>
<evidence type="ECO:0000313" key="2">
    <source>
        <dbReference type="Proteomes" id="UP000770015"/>
    </source>
</evidence>